<feature type="domain" description="N-(5'phosphoribosyl) anthranilate isomerase (PRAI)" evidence="10">
    <location>
        <begin position="3"/>
        <end position="198"/>
    </location>
</feature>
<dbReference type="InterPro" id="IPR013785">
    <property type="entry name" value="Aldolase_TIM"/>
</dbReference>
<evidence type="ECO:0000313" key="11">
    <source>
        <dbReference type="EMBL" id="OGG13393.1"/>
    </source>
</evidence>
<evidence type="ECO:0000313" key="12">
    <source>
        <dbReference type="Proteomes" id="UP000177383"/>
    </source>
</evidence>
<comment type="caution">
    <text evidence="11">The sequence shown here is derived from an EMBL/GenBank/DDBJ whole genome shotgun (WGS) entry which is preliminary data.</text>
</comment>
<comment type="catalytic activity">
    <reaction evidence="1 9">
        <text>N-(5-phospho-beta-D-ribosyl)anthranilate = 1-(2-carboxyphenylamino)-1-deoxy-D-ribulose 5-phosphate</text>
        <dbReference type="Rhea" id="RHEA:21540"/>
        <dbReference type="ChEBI" id="CHEBI:18277"/>
        <dbReference type="ChEBI" id="CHEBI:58613"/>
        <dbReference type="EC" id="5.3.1.24"/>
    </reaction>
</comment>
<dbReference type="Proteomes" id="UP000177383">
    <property type="component" value="Unassembled WGS sequence"/>
</dbReference>
<dbReference type="InterPro" id="IPR044643">
    <property type="entry name" value="TrpF_fam"/>
</dbReference>
<dbReference type="InterPro" id="IPR001240">
    <property type="entry name" value="PRAI_dom"/>
</dbReference>
<dbReference type="InterPro" id="IPR011060">
    <property type="entry name" value="RibuloseP-bd_barrel"/>
</dbReference>
<evidence type="ECO:0000256" key="8">
    <source>
        <dbReference type="ARBA" id="ARBA00023235"/>
    </source>
</evidence>
<evidence type="ECO:0000259" key="10">
    <source>
        <dbReference type="Pfam" id="PF00697"/>
    </source>
</evidence>
<dbReference type="UniPathway" id="UPA00035">
    <property type="reaction ID" value="UER00042"/>
</dbReference>
<evidence type="ECO:0000256" key="9">
    <source>
        <dbReference type="HAMAP-Rule" id="MF_00135"/>
    </source>
</evidence>
<evidence type="ECO:0000256" key="2">
    <source>
        <dbReference type="ARBA" id="ARBA00004664"/>
    </source>
</evidence>
<gene>
    <name evidence="9" type="primary">trpF</name>
    <name evidence="11" type="ORF">A2773_06115</name>
</gene>
<organism evidence="11 12">
    <name type="scientific">Candidatus Gottesmanbacteria bacterium RIFCSPHIGHO2_01_FULL_39_10</name>
    <dbReference type="NCBI Taxonomy" id="1798375"/>
    <lineage>
        <taxon>Bacteria</taxon>
        <taxon>Candidatus Gottesmaniibacteriota</taxon>
    </lineage>
</organism>
<dbReference type="PANTHER" id="PTHR42894">
    <property type="entry name" value="N-(5'-PHOSPHORIBOSYL)ANTHRANILATE ISOMERASE"/>
    <property type="match status" value="1"/>
</dbReference>
<sequence length="203" mass="22778">MKVKICGIRSIEAARASVKYGADFLGFNFVKSSRRYIEPLKAKEIIGALTAETKVVGVFQNEKVEKIKKIIDLLKLDFVQLHGNEPPIYGQLTQYAGVIKTFSLSFGFDTKKVMEEMGIYNVDYFLLDRENQGYGEMINIGKAKEISEKFPIFLAGGLSVENVRERIKIVKPFAVDTAGGIETEGKEDIDKIRQFIQNAKGIL</sequence>
<evidence type="ECO:0000256" key="1">
    <source>
        <dbReference type="ARBA" id="ARBA00001164"/>
    </source>
</evidence>
<reference evidence="11 12" key="1">
    <citation type="journal article" date="2016" name="Nat. Commun.">
        <title>Thousands of microbial genomes shed light on interconnected biogeochemical processes in an aquifer system.</title>
        <authorList>
            <person name="Anantharaman K."/>
            <person name="Brown C.T."/>
            <person name="Hug L.A."/>
            <person name="Sharon I."/>
            <person name="Castelle C.J."/>
            <person name="Probst A.J."/>
            <person name="Thomas B.C."/>
            <person name="Singh A."/>
            <person name="Wilkins M.J."/>
            <person name="Karaoz U."/>
            <person name="Brodie E.L."/>
            <person name="Williams K.H."/>
            <person name="Hubbard S.S."/>
            <person name="Banfield J.F."/>
        </authorList>
    </citation>
    <scope>NUCLEOTIDE SEQUENCE [LARGE SCALE GENOMIC DNA]</scope>
</reference>
<accession>A0A1F5ZLY4</accession>
<keyword evidence="6 9" id="KW-0822">Tryptophan biosynthesis</keyword>
<keyword evidence="8 9" id="KW-0413">Isomerase</keyword>
<proteinExistence type="inferred from homology"/>
<evidence type="ECO:0000256" key="6">
    <source>
        <dbReference type="ARBA" id="ARBA00022822"/>
    </source>
</evidence>
<dbReference type="HAMAP" id="MF_00135">
    <property type="entry name" value="PRAI"/>
    <property type="match status" value="1"/>
</dbReference>
<dbReference type="GO" id="GO:0000162">
    <property type="term" value="P:L-tryptophan biosynthetic process"/>
    <property type="evidence" value="ECO:0007669"/>
    <property type="project" value="UniProtKB-UniRule"/>
</dbReference>
<evidence type="ECO:0000256" key="5">
    <source>
        <dbReference type="ARBA" id="ARBA00022605"/>
    </source>
</evidence>
<protein>
    <recommendedName>
        <fullName evidence="4 9">N-(5'-phosphoribosyl)anthranilate isomerase</fullName>
        <shortName evidence="9">PRAI</shortName>
        <ecNumber evidence="3 9">5.3.1.24</ecNumber>
    </recommendedName>
</protein>
<dbReference type="EMBL" id="MFJE01000055">
    <property type="protein sequence ID" value="OGG13393.1"/>
    <property type="molecule type" value="Genomic_DNA"/>
</dbReference>
<dbReference type="CDD" id="cd00405">
    <property type="entry name" value="PRAI"/>
    <property type="match status" value="1"/>
</dbReference>
<keyword evidence="7 9" id="KW-0057">Aromatic amino acid biosynthesis</keyword>
<dbReference type="SUPFAM" id="SSF51366">
    <property type="entry name" value="Ribulose-phoshate binding barrel"/>
    <property type="match status" value="1"/>
</dbReference>
<dbReference type="Gene3D" id="3.20.20.70">
    <property type="entry name" value="Aldolase class I"/>
    <property type="match status" value="1"/>
</dbReference>
<evidence type="ECO:0000256" key="4">
    <source>
        <dbReference type="ARBA" id="ARBA00022272"/>
    </source>
</evidence>
<comment type="pathway">
    <text evidence="2 9">Amino-acid biosynthesis; L-tryptophan biosynthesis; L-tryptophan from chorismate: step 3/5.</text>
</comment>
<name>A0A1F5ZLY4_9BACT</name>
<dbReference type="PANTHER" id="PTHR42894:SF1">
    <property type="entry name" value="N-(5'-PHOSPHORIBOSYL)ANTHRANILATE ISOMERASE"/>
    <property type="match status" value="1"/>
</dbReference>
<keyword evidence="5 9" id="KW-0028">Amino-acid biosynthesis</keyword>
<dbReference type="EC" id="5.3.1.24" evidence="3 9"/>
<dbReference type="Pfam" id="PF00697">
    <property type="entry name" value="PRAI"/>
    <property type="match status" value="1"/>
</dbReference>
<dbReference type="AlphaFoldDB" id="A0A1F5ZLY4"/>
<dbReference type="GO" id="GO:0004640">
    <property type="term" value="F:phosphoribosylanthranilate isomerase activity"/>
    <property type="evidence" value="ECO:0007669"/>
    <property type="project" value="UniProtKB-UniRule"/>
</dbReference>
<evidence type="ECO:0000256" key="3">
    <source>
        <dbReference type="ARBA" id="ARBA00012572"/>
    </source>
</evidence>
<evidence type="ECO:0000256" key="7">
    <source>
        <dbReference type="ARBA" id="ARBA00023141"/>
    </source>
</evidence>
<dbReference type="STRING" id="1798375.A2773_06115"/>
<comment type="similarity">
    <text evidence="9">Belongs to the TrpF family.</text>
</comment>